<dbReference type="InterPro" id="IPR002524">
    <property type="entry name" value="Cation_efflux"/>
</dbReference>
<evidence type="ECO:0000256" key="8">
    <source>
        <dbReference type="SAM" id="MobiDB-lite"/>
    </source>
</evidence>
<dbReference type="InterPro" id="IPR058533">
    <property type="entry name" value="Cation_efflux_TM"/>
</dbReference>
<feature type="compositionally biased region" description="Basic residues" evidence="8">
    <location>
        <begin position="290"/>
        <end position="300"/>
    </location>
</feature>
<feature type="compositionally biased region" description="Basic and acidic residues" evidence="8">
    <location>
        <begin position="263"/>
        <end position="281"/>
    </location>
</feature>
<dbReference type="SUPFAM" id="SSF161111">
    <property type="entry name" value="Cation efflux protein transmembrane domain-like"/>
    <property type="match status" value="1"/>
</dbReference>
<accession>A0A8H7DGA2</accession>
<evidence type="ECO:0000313" key="12">
    <source>
        <dbReference type="EMBL" id="KAF7370316.1"/>
    </source>
</evidence>
<dbReference type="NCBIfam" id="TIGR01297">
    <property type="entry name" value="CDF"/>
    <property type="match status" value="2"/>
</dbReference>
<organism evidence="12 13">
    <name type="scientific">Mycena sanguinolenta</name>
    <dbReference type="NCBI Taxonomy" id="230812"/>
    <lineage>
        <taxon>Eukaryota</taxon>
        <taxon>Fungi</taxon>
        <taxon>Dikarya</taxon>
        <taxon>Basidiomycota</taxon>
        <taxon>Agaricomycotina</taxon>
        <taxon>Agaricomycetes</taxon>
        <taxon>Agaricomycetidae</taxon>
        <taxon>Agaricales</taxon>
        <taxon>Marasmiineae</taxon>
        <taxon>Mycenaceae</taxon>
        <taxon>Mycena</taxon>
    </lineage>
</organism>
<feature type="transmembrane region" description="Helical" evidence="9">
    <location>
        <begin position="12"/>
        <end position="34"/>
    </location>
</feature>
<dbReference type="GO" id="GO:0005385">
    <property type="term" value="F:zinc ion transmembrane transporter activity"/>
    <property type="evidence" value="ECO:0007669"/>
    <property type="project" value="TreeGrafter"/>
</dbReference>
<dbReference type="Pfam" id="PF16916">
    <property type="entry name" value="ZT_dimer"/>
    <property type="match status" value="1"/>
</dbReference>
<comment type="caution">
    <text evidence="12">The sequence shown here is derived from an EMBL/GenBank/DDBJ whole genome shotgun (WGS) entry which is preliminary data.</text>
</comment>
<feature type="transmembrane region" description="Helical" evidence="9">
    <location>
        <begin position="113"/>
        <end position="132"/>
    </location>
</feature>
<keyword evidence="13" id="KW-1185">Reference proteome</keyword>
<gene>
    <name evidence="12" type="ORF">MSAN_00663000</name>
</gene>
<dbReference type="AlphaFoldDB" id="A0A8H7DGA2"/>
<feature type="region of interest" description="Disordered" evidence="8">
    <location>
        <begin position="181"/>
        <end position="210"/>
    </location>
</feature>
<keyword evidence="5" id="KW-0862">Zinc</keyword>
<dbReference type="Proteomes" id="UP000623467">
    <property type="component" value="Unassembled WGS sequence"/>
</dbReference>
<feature type="domain" description="Cation efflux protein transmembrane" evidence="10">
    <location>
        <begin position="297"/>
        <end position="373"/>
    </location>
</feature>
<sequence>MAVSRSTKIKILLAIDIVFFFVELISGYVVGSLALVADSFHMLNDVMSLIVALYAIKLTSQSATDSRYSYGWHRAEILAALINGVFLVALCFSIALEAMERFFSTPEISNPKLVVIVGGFGLASNLVGLFLFHGEISGLYAFLHPCHWVIPCCFVGVFRAPQASFLAQAFTIMLTERPNVSASTPAVKASTDSESTSDSEEDIYPAVGPGHPVMTRASIARVAHNIAHSPSTSRRNMSYDEPSEQTPLLAGSPSSAPHAGHSHSHDHDDHHTNGHSHDHSPIAKPSTGHGHGHGHSHGHSHAGSMNMRALVLHVLGDALGNVGVIATGLIIMLAPVSWNGREVYFDPAISLVIAFIILGSAVPLVRSASFVLLQGVPATISLDQVRAAILAVEGVQSLHELHIWQFGVQLSESKNIASVHVLASREHDFMPIAAKIRKALHDHGIHSCTIQPEYYGARYRGVERVAEASPFSFPSVEEYKALMAGSFQQGSSPDSACLVLCPPEECNPQEEACCPPPPADV</sequence>
<keyword evidence="6 9" id="KW-1133">Transmembrane helix</keyword>
<name>A0A8H7DGA2_9AGAR</name>
<comment type="similarity">
    <text evidence="2">Belongs to the cation diffusion facilitator (CDF) transporter (TC 2.A.4) family. SLC30A subfamily.</text>
</comment>
<evidence type="ECO:0000256" key="7">
    <source>
        <dbReference type="ARBA" id="ARBA00023136"/>
    </source>
</evidence>
<dbReference type="GO" id="GO:0016020">
    <property type="term" value="C:membrane"/>
    <property type="evidence" value="ECO:0007669"/>
    <property type="project" value="UniProtKB-SubCell"/>
</dbReference>
<protein>
    <submittedName>
        <fullName evidence="12">Cation efflux protein</fullName>
    </submittedName>
</protein>
<dbReference type="InterPro" id="IPR036837">
    <property type="entry name" value="Cation_efflux_CTD_sf"/>
</dbReference>
<reference evidence="12" key="1">
    <citation type="submission" date="2020-05" db="EMBL/GenBank/DDBJ databases">
        <title>Mycena genomes resolve the evolution of fungal bioluminescence.</title>
        <authorList>
            <person name="Tsai I.J."/>
        </authorList>
    </citation>
    <scope>NUCLEOTIDE SEQUENCE</scope>
    <source>
        <strain evidence="12">160909Yilan</strain>
    </source>
</reference>
<evidence type="ECO:0000256" key="4">
    <source>
        <dbReference type="ARBA" id="ARBA00022692"/>
    </source>
</evidence>
<dbReference type="PANTHER" id="PTHR45820">
    <property type="entry name" value="FI23527P1"/>
    <property type="match status" value="1"/>
</dbReference>
<dbReference type="SUPFAM" id="SSF160240">
    <property type="entry name" value="Cation efflux protein cytoplasmic domain-like"/>
    <property type="match status" value="1"/>
</dbReference>
<feature type="domain" description="Cation efflux protein transmembrane" evidence="10">
    <location>
        <begin position="10"/>
        <end position="135"/>
    </location>
</feature>
<keyword evidence="4 9" id="KW-0812">Transmembrane</keyword>
<evidence type="ECO:0000313" key="13">
    <source>
        <dbReference type="Proteomes" id="UP000623467"/>
    </source>
</evidence>
<dbReference type="PANTHER" id="PTHR45820:SF4">
    <property type="entry name" value="ZINC TRANSPORTER 63C, ISOFORM F"/>
    <property type="match status" value="1"/>
</dbReference>
<feature type="domain" description="Cation efflux protein cytoplasmic" evidence="11">
    <location>
        <begin position="380"/>
        <end position="454"/>
    </location>
</feature>
<keyword evidence="3" id="KW-0813">Transport</keyword>
<evidence type="ECO:0000259" key="10">
    <source>
        <dbReference type="Pfam" id="PF01545"/>
    </source>
</evidence>
<dbReference type="InterPro" id="IPR027470">
    <property type="entry name" value="Cation_efflux_CTD"/>
</dbReference>
<dbReference type="InterPro" id="IPR027469">
    <property type="entry name" value="Cation_efflux_TMD_sf"/>
</dbReference>
<dbReference type="EMBL" id="JACAZH010000004">
    <property type="protein sequence ID" value="KAF7370316.1"/>
    <property type="molecule type" value="Genomic_DNA"/>
</dbReference>
<proteinExistence type="inferred from homology"/>
<feature type="transmembrane region" description="Helical" evidence="9">
    <location>
        <begin position="77"/>
        <end position="98"/>
    </location>
</feature>
<feature type="transmembrane region" description="Helical" evidence="9">
    <location>
        <begin position="310"/>
        <end position="336"/>
    </location>
</feature>
<evidence type="ECO:0000256" key="9">
    <source>
        <dbReference type="SAM" id="Phobius"/>
    </source>
</evidence>
<evidence type="ECO:0000259" key="11">
    <source>
        <dbReference type="Pfam" id="PF16916"/>
    </source>
</evidence>
<evidence type="ECO:0000256" key="2">
    <source>
        <dbReference type="ARBA" id="ARBA00008873"/>
    </source>
</evidence>
<dbReference type="Gene3D" id="1.20.1510.10">
    <property type="entry name" value="Cation efflux protein transmembrane domain"/>
    <property type="match status" value="2"/>
</dbReference>
<feature type="transmembrane region" description="Helical" evidence="9">
    <location>
        <begin position="348"/>
        <end position="365"/>
    </location>
</feature>
<evidence type="ECO:0000256" key="3">
    <source>
        <dbReference type="ARBA" id="ARBA00022448"/>
    </source>
</evidence>
<dbReference type="Pfam" id="PF01545">
    <property type="entry name" value="Cation_efflux"/>
    <property type="match status" value="2"/>
</dbReference>
<evidence type="ECO:0000256" key="6">
    <source>
        <dbReference type="ARBA" id="ARBA00022989"/>
    </source>
</evidence>
<dbReference type="OrthoDB" id="9944568at2759"/>
<feature type="region of interest" description="Disordered" evidence="8">
    <location>
        <begin position="227"/>
        <end position="302"/>
    </location>
</feature>
<feature type="compositionally biased region" description="Low complexity" evidence="8">
    <location>
        <begin position="250"/>
        <end position="259"/>
    </location>
</feature>
<evidence type="ECO:0000256" key="1">
    <source>
        <dbReference type="ARBA" id="ARBA00004141"/>
    </source>
</evidence>
<evidence type="ECO:0000256" key="5">
    <source>
        <dbReference type="ARBA" id="ARBA00022833"/>
    </source>
</evidence>
<dbReference type="GO" id="GO:0006882">
    <property type="term" value="P:intracellular zinc ion homeostasis"/>
    <property type="evidence" value="ECO:0007669"/>
    <property type="project" value="TreeGrafter"/>
</dbReference>
<comment type="subcellular location">
    <subcellularLocation>
        <location evidence="1">Membrane</location>
        <topology evidence="1">Multi-pass membrane protein</topology>
    </subcellularLocation>
</comment>
<keyword evidence="7 9" id="KW-0472">Membrane</keyword>